<keyword evidence="1" id="KW-0812">Transmembrane</keyword>
<gene>
    <name evidence="2" type="ORF">GCM10010104_39090</name>
</gene>
<organism evidence="2 3">
    <name type="scientific">Streptomyces indiaensis</name>
    <dbReference type="NCBI Taxonomy" id="284033"/>
    <lineage>
        <taxon>Bacteria</taxon>
        <taxon>Bacillati</taxon>
        <taxon>Actinomycetota</taxon>
        <taxon>Actinomycetes</taxon>
        <taxon>Kitasatosporales</taxon>
        <taxon>Streptomycetaceae</taxon>
        <taxon>Streptomyces</taxon>
    </lineage>
</organism>
<dbReference type="EMBL" id="BAAART010000082">
    <property type="protein sequence ID" value="GAA2239951.1"/>
    <property type="molecule type" value="Genomic_DNA"/>
</dbReference>
<evidence type="ECO:0000256" key="1">
    <source>
        <dbReference type="SAM" id="Phobius"/>
    </source>
</evidence>
<reference evidence="3" key="1">
    <citation type="journal article" date="2019" name="Int. J. Syst. Evol. Microbiol.">
        <title>The Global Catalogue of Microorganisms (GCM) 10K type strain sequencing project: providing services to taxonomists for standard genome sequencing and annotation.</title>
        <authorList>
            <consortium name="The Broad Institute Genomics Platform"/>
            <consortium name="The Broad Institute Genome Sequencing Center for Infectious Disease"/>
            <person name="Wu L."/>
            <person name="Ma J."/>
        </authorList>
    </citation>
    <scope>NUCLEOTIDE SEQUENCE [LARGE SCALE GENOMIC DNA]</scope>
    <source>
        <strain evidence="3">JCM 3053</strain>
    </source>
</reference>
<evidence type="ECO:0000313" key="2">
    <source>
        <dbReference type="EMBL" id="GAA2239951.1"/>
    </source>
</evidence>
<dbReference type="Proteomes" id="UP001501474">
    <property type="component" value="Unassembled WGS sequence"/>
</dbReference>
<protein>
    <submittedName>
        <fullName evidence="2">Uncharacterized protein</fullName>
    </submittedName>
</protein>
<comment type="caution">
    <text evidence="2">The sequence shown here is derived from an EMBL/GenBank/DDBJ whole genome shotgun (WGS) entry which is preliminary data.</text>
</comment>
<keyword evidence="1" id="KW-1133">Transmembrane helix</keyword>
<keyword evidence="3" id="KW-1185">Reference proteome</keyword>
<feature type="transmembrane region" description="Helical" evidence="1">
    <location>
        <begin position="76"/>
        <end position="94"/>
    </location>
</feature>
<proteinExistence type="predicted"/>
<feature type="transmembrane region" description="Helical" evidence="1">
    <location>
        <begin position="53"/>
        <end position="70"/>
    </location>
</feature>
<accession>A0ABP5QQC5</accession>
<evidence type="ECO:0000313" key="3">
    <source>
        <dbReference type="Proteomes" id="UP001501474"/>
    </source>
</evidence>
<keyword evidence="1" id="KW-0472">Membrane</keyword>
<sequence length="106" mass="11558">MLLATPRTPRTQFSVPWSAASSAERRCDSEGKEILVPQANKWRPSRANDKPPLAWNRGLLFALSLLFGYIGSPWQGALVLGGIGAVVGVVQPPLNRAVRRAMYGDE</sequence>
<name>A0ABP5QQC5_9ACTN</name>